<reference evidence="10 11" key="1">
    <citation type="journal article" date="2018" name="Microbiome">
        <title>Fine metagenomic profile of the Mediterranean stratified and mixed water columns revealed by assembly and recruitment.</title>
        <authorList>
            <person name="Haro-Moreno J.M."/>
            <person name="Lopez-Perez M."/>
            <person name="De La Torre J.R."/>
            <person name="Picazo A."/>
            <person name="Camacho A."/>
            <person name="Rodriguez-Valera F."/>
        </authorList>
    </citation>
    <scope>NUCLEOTIDE SEQUENCE [LARGE SCALE GENOMIC DNA]</scope>
    <source>
        <strain evidence="10">MED-G83</strain>
    </source>
</reference>
<dbReference type="PANTHER" id="PTHR33910">
    <property type="entry name" value="PROTEIN TRANSLOCASE SUBUNIT SECE"/>
    <property type="match status" value="1"/>
</dbReference>
<keyword evidence="3 9" id="KW-1003">Cell membrane</keyword>
<organism evidence="10 11">
    <name type="scientific">SAR86 cluster bacterium</name>
    <dbReference type="NCBI Taxonomy" id="2030880"/>
    <lineage>
        <taxon>Bacteria</taxon>
        <taxon>Pseudomonadati</taxon>
        <taxon>Pseudomonadota</taxon>
        <taxon>Gammaproteobacteria</taxon>
        <taxon>SAR86 cluster</taxon>
    </lineage>
</organism>
<comment type="caution">
    <text evidence="9">Lacks conserved residue(s) required for the propagation of feature annotation.</text>
</comment>
<comment type="caution">
    <text evidence="10">The sequence shown here is derived from an EMBL/GenBank/DDBJ whole genome shotgun (WGS) entry which is preliminary data.</text>
</comment>
<evidence type="ECO:0000256" key="8">
    <source>
        <dbReference type="ARBA" id="ARBA00023136"/>
    </source>
</evidence>
<dbReference type="EMBL" id="QOPD01000006">
    <property type="protein sequence ID" value="RCL37973.1"/>
    <property type="molecule type" value="Genomic_DNA"/>
</dbReference>
<evidence type="ECO:0000256" key="2">
    <source>
        <dbReference type="ARBA" id="ARBA00022448"/>
    </source>
</evidence>
<dbReference type="GO" id="GO:0043952">
    <property type="term" value="P:protein transport by the Sec complex"/>
    <property type="evidence" value="ECO:0007669"/>
    <property type="project" value="UniProtKB-UniRule"/>
</dbReference>
<gene>
    <name evidence="9 10" type="primary">secE</name>
    <name evidence="10" type="ORF">DBW97_04070</name>
</gene>
<protein>
    <recommendedName>
        <fullName evidence="9">Protein translocase subunit SecE</fullName>
    </recommendedName>
</protein>
<dbReference type="GO" id="GO:0006605">
    <property type="term" value="P:protein targeting"/>
    <property type="evidence" value="ECO:0007669"/>
    <property type="project" value="UniProtKB-UniRule"/>
</dbReference>
<dbReference type="GO" id="GO:0065002">
    <property type="term" value="P:intracellular protein transmembrane transport"/>
    <property type="evidence" value="ECO:0007669"/>
    <property type="project" value="UniProtKB-UniRule"/>
</dbReference>
<dbReference type="GO" id="GO:0005886">
    <property type="term" value="C:plasma membrane"/>
    <property type="evidence" value="ECO:0007669"/>
    <property type="project" value="UniProtKB-UniRule"/>
</dbReference>
<proteinExistence type="inferred from homology"/>
<comment type="function">
    <text evidence="9">Essential subunit of the Sec protein translocation channel SecYEG. Clamps together the 2 halves of SecY. May contact the channel plug during translocation.</text>
</comment>
<comment type="subcellular location">
    <subcellularLocation>
        <location evidence="1">Membrane</location>
    </subcellularLocation>
</comment>
<dbReference type="Pfam" id="PF00584">
    <property type="entry name" value="SecE"/>
    <property type="match status" value="1"/>
</dbReference>
<evidence type="ECO:0000256" key="4">
    <source>
        <dbReference type="ARBA" id="ARBA00022692"/>
    </source>
</evidence>
<name>A0A368BKY5_9GAMM</name>
<dbReference type="Proteomes" id="UP000252147">
    <property type="component" value="Unassembled WGS sequence"/>
</dbReference>
<feature type="transmembrane region" description="Helical" evidence="9">
    <location>
        <begin position="7"/>
        <end position="26"/>
    </location>
</feature>
<keyword evidence="2 9" id="KW-0813">Transport</keyword>
<comment type="similarity">
    <text evidence="9">Belongs to the SecE/SEC61-gamma family.</text>
</comment>
<feature type="transmembrane region" description="Helical" evidence="9">
    <location>
        <begin position="32"/>
        <end position="51"/>
    </location>
</feature>
<evidence type="ECO:0000256" key="7">
    <source>
        <dbReference type="ARBA" id="ARBA00023010"/>
    </source>
</evidence>
<evidence type="ECO:0000256" key="3">
    <source>
        <dbReference type="ARBA" id="ARBA00022475"/>
    </source>
</evidence>
<evidence type="ECO:0000313" key="11">
    <source>
        <dbReference type="Proteomes" id="UP000252147"/>
    </source>
</evidence>
<evidence type="ECO:0000256" key="5">
    <source>
        <dbReference type="ARBA" id="ARBA00022927"/>
    </source>
</evidence>
<dbReference type="PRINTS" id="PR01650">
    <property type="entry name" value="SECETRNLCASE"/>
</dbReference>
<keyword evidence="5 9" id="KW-0653">Protein transport</keyword>
<sequence>MNSTLNNIFWIVSIVAGFAGVILFTYLEELGLLYRVLILVGLLGLSLVILGQTNFGKGAIKLISDARSEVAKVVWPSRGETTQMTVVVLIMILILALVFWGLDTLLSFLSSFILG</sequence>
<keyword evidence="7 9" id="KW-0811">Translocation</keyword>
<evidence type="ECO:0000256" key="9">
    <source>
        <dbReference type="HAMAP-Rule" id="MF_00422"/>
    </source>
</evidence>
<dbReference type="InterPro" id="IPR038379">
    <property type="entry name" value="SecE_sf"/>
</dbReference>
<dbReference type="InterPro" id="IPR005807">
    <property type="entry name" value="SecE_bac"/>
</dbReference>
<dbReference type="InterPro" id="IPR001901">
    <property type="entry name" value="Translocase_SecE/Sec61-g"/>
</dbReference>
<dbReference type="PANTHER" id="PTHR33910:SF1">
    <property type="entry name" value="PROTEIN TRANSLOCASE SUBUNIT SECE"/>
    <property type="match status" value="1"/>
</dbReference>
<dbReference type="NCBIfam" id="TIGR00964">
    <property type="entry name" value="secE_bact"/>
    <property type="match status" value="1"/>
</dbReference>
<evidence type="ECO:0000256" key="1">
    <source>
        <dbReference type="ARBA" id="ARBA00004370"/>
    </source>
</evidence>
<keyword evidence="4 9" id="KW-0812">Transmembrane</keyword>
<dbReference type="PROSITE" id="PS01067">
    <property type="entry name" value="SECE_SEC61G"/>
    <property type="match status" value="1"/>
</dbReference>
<keyword evidence="8 9" id="KW-0472">Membrane</keyword>
<accession>A0A368BKY5</accession>
<evidence type="ECO:0000256" key="6">
    <source>
        <dbReference type="ARBA" id="ARBA00022989"/>
    </source>
</evidence>
<comment type="subunit">
    <text evidence="9">Component of the Sec protein translocase complex. Heterotrimer consisting of SecY, SecE and SecG subunits. The heterotrimers can form oligomers, although 1 heterotrimer is thought to be able to translocate proteins. Interacts with the ribosome. Interacts with SecDF, and other proteins may be involved. Interacts with SecA.</text>
</comment>
<dbReference type="AlphaFoldDB" id="A0A368BKY5"/>
<keyword evidence="6 9" id="KW-1133">Transmembrane helix</keyword>
<feature type="transmembrane region" description="Helical" evidence="9">
    <location>
        <begin position="86"/>
        <end position="114"/>
    </location>
</feature>
<dbReference type="HAMAP" id="MF_00422">
    <property type="entry name" value="SecE"/>
    <property type="match status" value="1"/>
</dbReference>
<dbReference type="GO" id="GO:0009306">
    <property type="term" value="P:protein secretion"/>
    <property type="evidence" value="ECO:0007669"/>
    <property type="project" value="UniProtKB-UniRule"/>
</dbReference>
<evidence type="ECO:0000313" key="10">
    <source>
        <dbReference type="EMBL" id="RCL37973.1"/>
    </source>
</evidence>
<dbReference type="Gene3D" id="1.20.5.1030">
    <property type="entry name" value="Preprotein translocase secy subunit"/>
    <property type="match status" value="1"/>
</dbReference>
<dbReference type="GO" id="GO:0008320">
    <property type="term" value="F:protein transmembrane transporter activity"/>
    <property type="evidence" value="ECO:0007669"/>
    <property type="project" value="UniProtKB-UniRule"/>
</dbReference>